<reference evidence="1" key="1">
    <citation type="submission" date="2022-10" db="EMBL/GenBank/DDBJ databases">
        <title>Complete Genome of Trichothecium roseum strain YXFP-22015, a Plant Pathogen Isolated from Citrus.</title>
        <authorList>
            <person name="Wang Y."/>
            <person name="Zhu L."/>
        </authorList>
    </citation>
    <scope>NUCLEOTIDE SEQUENCE</scope>
    <source>
        <strain evidence="1">YXFP-22015</strain>
    </source>
</reference>
<gene>
    <name evidence="1" type="ORF">N3K66_000999</name>
</gene>
<dbReference type="EMBL" id="CM047940">
    <property type="protein sequence ID" value="KAI9904470.1"/>
    <property type="molecule type" value="Genomic_DNA"/>
</dbReference>
<evidence type="ECO:0000313" key="2">
    <source>
        <dbReference type="Proteomes" id="UP001163324"/>
    </source>
</evidence>
<organism evidence="1 2">
    <name type="scientific">Trichothecium roseum</name>
    <dbReference type="NCBI Taxonomy" id="47278"/>
    <lineage>
        <taxon>Eukaryota</taxon>
        <taxon>Fungi</taxon>
        <taxon>Dikarya</taxon>
        <taxon>Ascomycota</taxon>
        <taxon>Pezizomycotina</taxon>
        <taxon>Sordariomycetes</taxon>
        <taxon>Hypocreomycetidae</taxon>
        <taxon>Hypocreales</taxon>
        <taxon>Hypocreales incertae sedis</taxon>
        <taxon>Trichothecium</taxon>
    </lineage>
</organism>
<proteinExistence type="predicted"/>
<keyword evidence="2" id="KW-1185">Reference proteome</keyword>
<name>A0ACC0VF73_9HYPO</name>
<protein>
    <submittedName>
        <fullName evidence="1">Uncharacterized protein</fullName>
    </submittedName>
</protein>
<evidence type="ECO:0000313" key="1">
    <source>
        <dbReference type="EMBL" id="KAI9904470.1"/>
    </source>
</evidence>
<comment type="caution">
    <text evidence="1">The sequence shown here is derived from an EMBL/GenBank/DDBJ whole genome shotgun (WGS) entry which is preliminary data.</text>
</comment>
<sequence length="572" mass="63203">MHLKRRLSLDDNGDNDVYDYGYDDNADAGSSRGPAKRIRIAEPVAASPPSRDIISTLPAELLVRVFSYLNETTLLDISTVSQLFRRIASDGQLWRVHYYRRFIVPRAHLIPGFRRAKTGGKLGGKDTSSAANLYVRRENSLPGRVGKDCESHPGTNVDWLKYYKLKHNWSRGRCSVDELRSRRRDPVTSGKTLVKVVEGLAVTADSISGLMVWDLRTRASIAQADLDSRQNMHSRPTCIAVDDEYLQDGKLGITVGFKDGSFGVWRVDIPTRELVRLCRPNQACLGGLLSVAYAYPYLLAASRGGAITLWTLEPGEGKAASLMTARGFDRQNGSTPRLLRSLRSQTTRVPVTLSIRRTSYSIVASIVYTIDTLDGWSIGIQDLDIHPSANPCPDIVHSRVATTVPKESSRASSTCTPGESACPTHSYNSCSPDGPIRLCYNHPYLLATLPDNTLMLHLCTSTPDSLSISPGTRLWGHTSGISDAEITARGKAVSVSARGDEIRVWELEGRMGGNSIEVRPREDQQDEPAEPKAIKASEDDYRRDKVGFDDEMVIVLKETLDGRESLMVYDFT</sequence>
<accession>A0ACC0VF73</accession>
<dbReference type="Proteomes" id="UP001163324">
    <property type="component" value="Chromosome 1"/>
</dbReference>